<sequence length="106" mass="12129">MEDLKQKADRFVKKHYGDRAQNLVSLASGDWSRAYAFLLDGRDRIIRFGAYRSDFEKDQAMGHFTMASLPIPKVIEIGETDSEFFAVSERVPGDTHLDQLNESEML</sequence>
<dbReference type="Gene3D" id="3.30.200.150">
    <property type="match status" value="1"/>
</dbReference>
<dbReference type="AlphaFoldDB" id="A0A3D9PXU0"/>
<accession>A0A3D9PXU0</accession>
<protein>
    <recommendedName>
        <fullName evidence="3">Aminoglycoside phosphotransferase</fullName>
    </recommendedName>
</protein>
<dbReference type="EMBL" id="QTTN01000073">
    <property type="protein sequence ID" value="REE55335.1"/>
    <property type="molecule type" value="Genomic_DNA"/>
</dbReference>
<proteinExistence type="predicted"/>
<evidence type="ECO:0008006" key="3">
    <source>
        <dbReference type="Google" id="ProtNLM"/>
    </source>
</evidence>
<evidence type="ECO:0000313" key="1">
    <source>
        <dbReference type="EMBL" id="REE55335.1"/>
    </source>
</evidence>
<gene>
    <name evidence="1" type="ORF">A8990_1731</name>
</gene>
<feature type="non-terminal residue" evidence="1">
    <location>
        <position position="106"/>
    </location>
</feature>
<organism evidence="1 2">
    <name type="scientific">Paenibacillus taihuensis</name>
    <dbReference type="NCBI Taxonomy" id="1156355"/>
    <lineage>
        <taxon>Bacteria</taxon>
        <taxon>Bacillati</taxon>
        <taxon>Bacillota</taxon>
        <taxon>Bacilli</taxon>
        <taxon>Bacillales</taxon>
        <taxon>Paenibacillaceae</taxon>
        <taxon>Paenibacillus</taxon>
    </lineage>
</organism>
<name>A0A3D9PXU0_9BACL</name>
<keyword evidence="2" id="KW-1185">Reference proteome</keyword>
<reference evidence="1 2" key="1">
    <citation type="submission" date="2018-08" db="EMBL/GenBank/DDBJ databases">
        <title>Genomic Encyclopedia of Type Strains, Phase III (KMG-III): the genomes of soil and plant-associated and newly described type strains.</title>
        <authorList>
            <person name="Whitman W."/>
        </authorList>
    </citation>
    <scope>NUCLEOTIDE SEQUENCE [LARGE SCALE GENOMIC DNA]</scope>
    <source>
        <strain evidence="1 2">CGMCC 1.10966</strain>
    </source>
</reference>
<evidence type="ECO:0000313" key="2">
    <source>
        <dbReference type="Proteomes" id="UP000256304"/>
    </source>
</evidence>
<dbReference type="Proteomes" id="UP000256304">
    <property type="component" value="Unassembled WGS sequence"/>
</dbReference>
<comment type="caution">
    <text evidence="1">The sequence shown here is derived from an EMBL/GenBank/DDBJ whole genome shotgun (WGS) entry which is preliminary data.</text>
</comment>
<dbReference type="RefSeq" id="WP_220376856.1">
    <property type="nucleotide sequence ID" value="NZ_QTTN01000073.1"/>
</dbReference>